<dbReference type="GO" id="GO:0008830">
    <property type="term" value="F:dTDP-4-dehydrorhamnose 3,5-epimerase activity"/>
    <property type="evidence" value="ECO:0007669"/>
    <property type="project" value="UniProtKB-UniRule"/>
</dbReference>
<comment type="similarity">
    <text evidence="7">Belongs to the dTDP-4-dehydrorhamnose 3,5-epimerase family.</text>
</comment>
<dbReference type="GO" id="GO:0005829">
    <property type="term" value="C:cytosol"/>
    <property type="evidence" value="ECO:0007669"/>
    <property type="project" value="TreeGrafter"/>
</dbReference>
<sequence length="186" mass="20752">MKVEALPLEGVLLVTPPRFDDCRGFFSETYNAALWAEIGITAPFVQDNHSLSCHRDTVRGLHCQVPPCPQGKLVRCSRGAIWDVAVDVRAGSRTFGQWVAATLSAENGSQLWIPPGFLHGFCTLGENTEVQYKCTGLWDRACERVVRWNDETLGIEWPVSDRQAVLSARDAQAPPFSSVIDWFQYP</sequence>
<evidence type="ECO:0000256" key="3">
    <source>
        <dbReference type="ARBA" id="ARBA00012098"/>
    </source>
</evidence>
<feature type="active site" description="Proton donor" evidence="5">
    <location>
        <position position="132"/>
    </location>
</feature>
<dbReference type="UniPathway" id="UPA00124"/>
<dbReference type="GO" id="GO:0019305">
    <property type="term" value="P:dTDP-rhamnose biosynthetic process"/>
    <property type="evidence" value="ECO:0007669"/>
    <property type="project" value="UniProtKB-UniRule"/>
</dbReference>
<feature type="active site" description="Proton acceptor" evidence="5">
    <location>
        <position position="62"/>
    </location>
</feature>
<accession>A0A371Z323</accession>
<comment type="catalytic activity">
    <reaction evidence="1 7">
        <text>dTDP-4-dehydro-6-deoxy-alpha-D-glucose = dTDP-4-dehydro-beta-L-rhamnose</text>
        <dbReference type="Rhea" id="RHEA:16969"/>
        <dbReference type="ChEBI" id="CHEBI:57649"/>
        <dbReference type="ChEBI" id="CHEBI:62830"/>
        <dbReference type="EC" id="5.1.3.13"/>
    </reaction>
</comment>
<comment type="subunit">
    <text evidence="7">Homodimer.</text>
</comment>
<dbReference type="Pfam" id="PF00908">
    <property type="entry name" value="dTDP_sugar_isom"/>
    <property type="match status" value="1"/>
</dbReference>
<comment type="pathway">
    <text evidence="7">Carbohydrate biosynthesis; dTDP-L-rhamnose biosynthesis.</text>
</comment>
<evidence type="ECO:0000256" key="6">
    <source>
        <dbReference type="PIRSR" id="PIRSR600888-3"/>
    </source>
</evidence>
<dbReference type="InterPro" id="IPR011051">
    <property type="entry name" value="RmlC_Cupin_sf"/>
</dbReference>
<comment type="function">
    <text evidence="2 7">Catalyzes the epimerization of the C3' and C5'positions of dTDP-6-deoxy-D-xylo-4-hexulose, forming dTDP-6-deoxy-L-lyxo-4-hexulose.</text>
</comment>
<dbReference type="Proteomes" id="UP000262371">
    <property type="component" value="Unassembled WGS sequence"/>
</dbReference>
<dbReference type="RefSeq" id="WP_116702180.1">
    <property type="nucleotide sequence ID" value="NZ_QUWV01000029.1"/>
</dbReference>
<evidence type="ECO:0000256" key="4">
    <source>
        <dbReference type="ARBA" id="ARBA00019595"/>
    </source>
</evidence>
<comment type="caution">
    <text evidence="8">The sequence shown here is derived from an EMBL/GenBank/DDBJ whole genome shotgun (WGS) entry which is preliminary data.</text>
</comment>
<dbReference type="Gene3D" id="2.60.120.10">
    <property type="entry name" value="Jelly Rolls"/>
    <property type="match status" value="1"/>
</dbReference>
<dbReference type="PANTHER" id="PTHR21047">
    <property type="entry name" value="DTDP-6-DEOXY-D-GLUCOSE-3,5 EPIMERASE"/>
    <property type="match status" value="1"/>
</dbReference>
<proteinExistence type="inferred from homology"/>
<dbReference type="OrthoDB" id="9800680at2"/>
<dbReference type="GO" id="GO:0000271">
    <property type="term" value="P:polysaccharide biosynthetic process"/>
    <property type="evidence" value="ECO:0007669"/>
    <property type="project" value="TreeGrafter"/>
</dbReference>
<gene>
    <name evidence="8" type="primary">rfbC</name>
    <name evidence="8" type="ORF">DY926_03865</name>
</gene>
<dbReference type="PANTHER" id="PTHR21047:SF2">
    <property type="entry name" value="THYMIDINE DIPHOSPHO-4-KETO-RHAMNOSE 3,5-EPIMERASE"/>
    <property type="match status" value="1"/>
</dbReference>
<evidence type="ECO:0000256" key="5">
    <source>
        <dbReference type="PIRSR" id="PIRSR600888-1"/>
    </source>
</evidence>
<evidence type="ECO:0000256" key="7">
    <source>
        <dbReference type="RuleBase" id="RU364069"/>
    </source>
</evidence>
<dbReference type="SUPFAM" id="SSF51182">
    <property type="entry name" value="RmlC-like cupins"/>
    <property type="match status" value="1"/>
</dbReference>
<reference evidence="8 9" key="1">
    <citation type="submission" date="2018-08" db="EMBL/GenBank/DDBJ databases">
        <title>Komagataeibacter sp. AV 382.</title>
        <authorList>
            <person name="Skraban J."/>
            <person name="Trcek J."/>
        </authorList>
    </citation>
    <scope>NUCLEOTIDE SEQUENCE [LARGE SCALE GENOMIC DNA]</scope>
    <source>
        <strain evidence="8 9">AV 382</strain>
    </source>
</reference>
<protein>
    <recommendedName>
        <fullName evidence="4 7">dTDP-4-dehydrorhamnose 3,5-epimerase</fullName>
        <ecNumber evidence="3 7">5.1.3.13</ecNumber>
    </recommendedName>
    <alternativeName>
        <fullName evidence="7">Thymidine diphospho-4-keto-rhamnose 3,5-epimerase</fullName>
    </alternativeName>
</protein>
<organism evidence="8 9">
    <name type="scientific">Komagataeibacter melaceti</name>
    <dbReference type="NCBI Taxonomy" id="2766577"/>
    <lineage>
        <taxon>Bacteria</taxon>
        <taxon>Pseudomonadati</taxon>
        <taxon>Pseudomonadota</taxon>
        <taxon>Alphaproteobacteria</taxon>
        <taxon>Acetobacterales</taxon>
        <taxon>Acetobacteraceae</taxon>
        <taxon>Komagataeibacter</taxon>
    </lineage>
</organism>
<evidence type="ECO:0000313" key="9">
    <source>
        <dbReference type="Proteomes" id="UP000262371"/>
    </source>
</evidence>
<feature type="site" description="Participates in a stacking interaction with the thymidine ring of dTDP-4-oxo-6-deoxyglucose" evidence="6">
    <location>
        <position position="138"/>
    </location>
</feature>
<dbReference type="CDD" id="cd00438">
    <property type="entry name" value="cupin_RmlC"/>
    <property type="match status" value="1"/>
</dbReference>
<dbReference type="AlphaFoldDB" id="A0A371Z323"/>
<keyword evidence="7 8" id="KW-0413">Isomerase</keyword>
<dbReference type="EC" id="5.1.3.13" evidence="3 7"/>
<evidence type="ECO:0000256" key="2">
    <source>
        <dbReference type="ARBA" id="ARBA00001997"/>
    </source>
</evidence>
<dbReference type="NCBIfam" id="TIGR01221">
    <property type="entry name" value="rmlC"/>
    <property type="match status" value="1"/>
</dbReference>
<evidence type="ECO:0000313" key="8">
    <source>
        <dbReference type="EMBL" id="RFD20904.1"/>
    </source>
</evidence>
<dbReference type="EMBL" id="QUWV01000029">
    <property type="protein sequence ID" value="RFD20904.1"/>
    <property type="molecule type" value="Genomic_DNA"/>
</dbReference>
<evidence type="ECO:0000256" key="1">
    <source>
        <dbReference type="ARBA" id="ARBA00001298"/>
    </source>
</evidence>
<name>A0A371Z323_9PROT</name>
<keyword evidence="9" id="KW-1185">Reference proteome</keyword>
<dbReference type="InterPro" id="IPR000888">
    <property type="entry name" value="RmlC-like"/>
</dbReference>
<dbReference type="InterPro" id="IPR014710">
    <property type="entry name" value="RmlC-like_jellyroll"/>
</dbReference>